<accession>A0A8H4JA44</accession>
<reference evidence="1" key="1">
    <citation type="submission" date="2020-04" db="EMBL/GenBank/DDBJ databases">
        <title>Genome Assembly and Annotation of Botryosphaeria dothidea sdau 11-99, a Latent Pathogen of Apple Fruit Ring Rot in China.</title>
        <authorList>
            <person name="Yu C."/>
            <person name="Diao Y."/>
            <person name="Lu Q."/>
            <person name="Zhao J."/>
            <person name="Cui S."/>
            <person name="Peng C."/>
            <person name="He B."/>
            <person name="Liu H."/>
        </authorList>
    </citation>
    <scope>NUCLEOTIDE SEQUENCE [LARGE SCALE GENOMIC DNA]</scope>
    <source>
        <strain evidence="1">Sdau11-99</strain>
    </source>
</reference>
<proteinExistence type="predicted"/>
<dbReference type="EMBL" id="WWBZ02000001">
    <property type="protein sequence ID" value="KAF4313803.1"/>
    <property type="molecule type" value="Genomic_DNA"/>
</dbReference>
<gene>
    <name evidence="1" type="ORF">GTA08_BOTSDO01480</name>
</gene>
<dbReference type="AlphaFoldDB" id="A0A8H4JA44"/>
<evidence type="ECO:0000313" key="1">
    <source>
        <dbReference type="EMBL" id="KAF4313803.1"/>
    </source>
</evidence>
<name>A0A8H4JA44_9PEZI</name>
<protein>
    <submittedName>
        <fullName evidence="1">Uncharacterized protein</fullName>
    </submittedName>
</protein>
<organism evidence="1 2">
    <name type="scientific">Botryosphaeria dothidea</name>
    <dbReference type="NCBI Taxonomy" id="55169"/>
    <lineage>
        <taxon>Eukaryota</taxon>
        <taxon>Fungi</taxon>
        <taxon>Dikarya</taxon>
        <taxon>Ascomycota</taxon>
        <taxon>Pezizomycotina</taxon>
        <taxon>Dothideomycetes</taxon>
        <taxon>Dothideomycetes incertae sedis</taxon>
        <taxon>Botryosphaeriales</taxon>
        <taxon>Botryosphaeriaceae</taxon>
        <taxon>Botryosphaeria</taxon>
    </lineage>
</organism>
<dbReference type="Proteomes" id="UP000572817">
    <property type="component" value="Unassembled WGS sequence"/>
</dbReference>
<sequence length="319" mass="35712">MADTSPFSIRRGQISKSALDLFRSLDEEQEHDLRLFAAASQMLTRSKVVTSGIGTAMLNPMAWLMPKAKLHWFLEATVHTHAEKFTPTGHALVSFYFRITNIAPRPGSRPRGMPRGVWLPPEGGNSIATSSQLFYFDGRTVYDVTYSVNPPAGSQEFGVCSMYHDFSTFWAVDYDATQHLVNEADNRDWTAVGFDHSTPTINWVGIGGGQRRLGVQRNQSWVHALFPENHQPRRYSTDERYGGLCGELPVIIALIAFSMDPEYLAHALTHCMREGTWEGHSYPHGRDDGRGMIVTVFTVPGASTAEALEEFETRRIFPA</sequence>
<comment type="caution">
    <text evidence="1">The sequence shown here is derived from an EMBL/GenBank/DDBJ whole genome shotgun (WGS) entry which is preliminary data.</text>
</comment>
<keyword evidence="2" id="KW-1185">Reference proteome</keyword>
<evidence type="ECO:0000313" key="2">
    <source>
        <dbReference type="Proteomes" id="UP000572817"/>
    </source>
</evidence>
<dbReference type="OrthoDB" id="5243686at2759"/>